<feature type="transmembrane region" description="Helical" evidence="1">
    <location>
        <begin position="20"/>
        <end position="40"/>
    </location>
</feature>
<evidence type="ECO:0000259" key="2">
    <source>
        <dbReference type="Pfam" id="PF10502"/>
    </source>
</evidence>
<evidence type="ECO:0000313" key="3">
    <source>
        <dbReference type="EMBL" id="RIJ32760.1"/>
    </source>
</evidence>
<dbReference type="EMBL" id="QWFX01000005">
    <property type="protein sequence ID" value="RIJ32760.1"/>
    <property type="molecule type" value="Genomic_DNA"/>
</dbReference>
<dbReference type="Gene3D" id="2.10.109.10">
    <property type="entry name" value="Umud Fragment, subunit A"/>
    <property type="match status" value="1"/>
</dbReference>
<protein>
    <submittedName>
        <fullName evidence="3">S26 family signal peptidase</fullName>
    </submittedName>
</protein>
<dbReference type="Proteomes" id="UP000266385">
    <property type="component" value="Unassembled WGS sequence"/>
</dbReference>
<dbReference type="GO" id="GO:0004252">
    <property type="term" value="F:serine-type endopeptidase activity"/>
    <property type="evidence" value="ECO:0007669"/>
    <property type="project" value="InterPro"/>
</dbReference>
<keyword evidence="1" id="KW-1133">Transmembrane helix</keyword>
<gene>
    <name evidence="3" type="ORF">D1223_02625</name>
</gene>
<feature type="domain" description="Peptidase S26" evidence="2">
    <location>
        <begin position="26"/>
        <end position="180"/>
    </location>
</feature>
<sequence length="201" mass="21715">MVRAPDVLVHVYSRREKEVRVHWVSATAAGILAAVAGLVFDPGARLFWNRTGSAPIGLYGLSDDPFTRGDWVIVSARSGEADWAAARGYVGRDWPLIKRIVGLPGDEICRDGSAVLVEGIHVAEALGADTLGRAMPVWEGCQVLGGDEVFLLNQHPRSVDGRYFGPTKIDDLGGVVVLLWSPDGRTTDMSMQGDAERGQDF</sequence>
<proteinExistence type="predicted"/>
<evidence type="ECO:0000313" key="4">
    <source>
        <dbReference type="Proteomes" id="UP000266385"/>
    </source>
</evidence>
<organism evidence="3 4">
    <name type="scientific">Henriciella mobilis</name>
    <dbReference type="NCBI Taxonomy" id="2305467"/>
    <lineage>
        <taxon>Bacteria</taxon>
        <taxon>Pseudomonadati</taxon>
        <taxon>Pseudomonadota</taxon>
        <taxon>Alphaproteobacteria</taxon>
        <taxon>Hyphomonadales</taxon>
        <taxon>Hyphomonadaceae</taxon>
        <taxon>Henriciella</taxon>
    </lineage>
</organism>
<keyword evidence="4" id="KW-1185">Reference proteome</keyword>
<dbReference type="AlphaFoldDB" id="A0A399RLY5"/>
<dbReference type="InterPro" id="IPR036286">
    <property type="entry name" value="LexA/Signal_pep-like_sf"/>
</dbReference>
<dbReference type="InterPro" id="IPR019533">
    <property type="entry name" value="Peptidase_S26"/>
</dbReference>
<dbReference type="SUPFAM" id="SSF51306">
    <property type="entry name" value="LexA/Signal peptidase"/>
    <property type="match status" value="1"/>
</dbReference>
<accession>A0A399RLY5</accession>
<dbReference type="GO" id="GO:0006465">
    <property type="term" value="P:signal peptide processing"/>
    <property type="evidence" value="ECO:0007669"/>
    <property type="project" value="InterPro"/>
</dbReference>
<name>A0A399RLY5_9PROT</name>
<evidence type="ECO:0000256" key="1">
    <source>
        <dbReference type="SAM" id="Phobius"/>
    </source>
</evidence>
<comment type="caution">
    <text evidence="3">The sequence shown here is derived from an EMBL/GenBank/DDBJ whole genome shotgun (WGS) entry which is preliminary data.</text>
</comment>
<dbReference type="Pfam" id="PF10502">
    <property type="entry name" value="Peptidase_S26"/>
    <property type="match status" value="1"/>
</dbReference>
<reference evidence="3 4" key="1">
    <citation type="submission" date="2018-08" db="EMBL/GenBank/DDBJ databases">
        <title>Henriciella mobilis sp. nov., isolated from seawater.</title>
        <authorList>
            <person name="Cheng H."/>
            <person name="Wu Y.-H."/>
            <person name="Xu X.-W."/>
            <person name="Guo L.-L."/>
        </authorList>
    </citation>
    <scope>NUCLEOTIDE SEQUENCE [LARGE SCALE GENOMIC DNA]</scope>
    <source>
        <strain evidence="3 4">JN25</strain>
    </source>
</reference>
<keyword evidence="1" id="KW-0472">Membrane</keyword>
<keyword evidence="1" id="KW-0812">Transmembrane</keyword>